<gene>
    <name evidence="2" type="ORF">IE81DRAFT_169557</name>
</gene>
<organism evidence="2 3">
    <name type="scientific">Ceraceosorus guamensis</name>
    <dbReference type="NCBI Taxonomy" id="1522189"/>
    <lineage>
        <taxon>Eukaryota</taxon>
        <taxon>Fungi</taxon>
        <taxon>Dikarya</taxon>
        <taxon>Basidiomycota</taxon>
        <taxon>Ustilaginomycotina</taxon>
        <taxon>Exobasidiomycetes</taxon>
        <taxon>Ceraceosorales</taxon>
        <taxon>Ceraceosoraceae</taxon>
        <taxon>Ceraceosorus</taxon>
    </lineage>
</organism>
<name>A0A316VVJ4_9BASI</name>
<evidence type="ECO:0000256" key="1">
    <source>
        <dbReference type="SAM" id="Coils"/>
    </source>
</evidence>
<dbReference type="EMBL" id="KZ819390">
    <property type="protein sequence ID" value="PWN41626.1"/>
    <property type="molecule type" value="Genomic_DNA"/>
</dbReference>
<keyword evidence="3" id="KW-1185">Reference proteome</keyword>
<accession>A0A316VVJ4</accession>
<keyword evidence="1" id="KW-0175">Coiled coil</keyword>
<sequence length="159" mass="17084">MADRQLNGAGMEHQLDEQQRDVLAASSSLSGVDHEQQSAQMAGTTQIDSFRQNVQDMVSQAEALEQQLQEVSTTVDPVDTTTLELLATTLHEAALAMGAPNMPSDVIMPTNTSDLQFYRLKLLAATVNLQAEKCRPDGNASSAARAAMRLANRAATDNP</sequence>
<dbReference type="RefSeq" id="XP_025368786.1">
    <property type="nucleotide sequence ID" value="XM_025510611.1"/>
</dbReference>
<proteinExistence type="predicted"/>
<protein>
    <submittedName>
        <fullName evidence="2">Uncharacterized protein</fullName>
    </submittedName>
</protein>
<dbReference type="InParanoid" id="A0A316VVJ4"/>
<evidence type="ECO:0000313" key="3">
    <source>
        <dbReference type="Proteomes" id="UP000245783"/>
    </source>
</evidence>
<dbReference type="OrthoDB" id="10444529at2759"/>
<dbReference type="Proteomes" id="UP000245783">
    <property type="component" value="Unassembled WGS sequence"/>
</dbReference>
<dbReference type="AlphaFoldDB" id="A0A316VVJ4"/>
<evidence type="ECO:0000313" key="2">
    <source>
        <dbReference type="EMBL" id="PWN41626.1"/>
    </source>
</evidence>
<feature type="coiled-coil region" evidence="1">
    <location>
        <begin position="47"/>
        <end position="74"/>
    </location>
</feature>
<dbReference type="GeneID" id="37032481"/>
<reference evidence="2 3" key="1">
    <citation type="journal article" date="2018" name="Mol. Biol. Evol.">
        <title>Broad Genomic Sampling Reveals a Smut Pathogenic Ancestry of the Fungal Clade Ustilaginomycotina.</title>
        <authorList>
            <person name="Kijpornyongpan T."/>
            <person name="Mondo S.J."/>
            <person name="Barry K."/>
            <person name="Sandor L."/>
            <person name="Lee J."/>
            <person name="Lipzen A."/>
            <person name="Pangilinan J."/>
            <person name="LaButti K."/>
            <person name="Hainaut M."/>
            <person name="Henrissat B."/>
            <person name="Grigoriev I.V."/>
            <person name="Spatafora J.W."/>
            <person name="Aime M.C."/>
        </authorList>
    </citation>
    <scope>NUCLEOTIDE SEQUENCE [LARGE SCALE GENOMIC DNA]</scope>
    <source>
        <strain evidence="2 3">MCA 4658</strain>
    </source>
</reference>